<evidence type="ECO:0000256" key="17">
    <source>
        <dbReference type="SAM" id="SignalP"/>
    </source>
</evidence>
<keyword evidence="12 16" id="KW-1133">Transmembrane helix</keyword>
<dbReference type="InterPro" id="IPR004014">
    <property type="entry name" value="ATPase_P-typ_cation-transptr_N"/>
</dbReference>
<dbReference type="Pfam" id="PF00122">
    <property type="entry name" value="E1-E2_ATPase"/>
    <property type="match status" value="1"/>
</dbReference>
<dbReference type="InterPro" id="IPR006068">
    <property type="entry name" value="ATPase_P-typ_cation-transptr_C"/>
</dbReference>
<feature type="transmembrane region" description="Helical" evidence="16">
    <location>
        <begin position="1019"/>
        <end position="1036"/>
    </location>
</feature>
<evidence type="ECO:0000256" key="8">
    <source>
        <dbReference type="ARBA" id="ARBA00022837"/>
    </source>
</evidence>
<keyword evidence="3" id="KW-0813">Transport</keyword>
<dbReference type="PANTHER" id="PTHR42861">
    <property type="entry name" value="CALCIUM-TRANSPORTING ATPASE"/>
    <property type="match status" value="1"/>
</dbReference>
<dbReference type="InterPro" id="IPR008250">
    <property type="entry name" value="ATPase_P-typ_transduc_dom_A_sf"/>
</dbReference>
<dbReference type="InterPro" id="IPR044492">
    <property type="entry name" value="P_typ_ATPase_HD_dom"/>
</dbReference>
<accession>A0A6V1P7M5</accession>
<dbReference type="GO" id="GO:0005388">
    <property type="term" value="F:P-type calcium transporter activity"/>
    <property type="evidence" value="ECO:0007669"/>
    <property type="project" value="UniProtKB-EC"/>
</dbReference>
<dbReference type="InterPro" id="IPR059000">
    <property type="entry name" value="ATPase_P-type_domA"/>
</dbReference>
<comment type="subcellular location">
    <subcellularLocation>
        <location evidence="1">Membrane</location>
        <topology evidence="1">Multi-pass membrane protein</topology>
    </subcellularLocation>
</comment>
<proteinExistence type="inferred from homology"/>
<keyword evidence="10" id="KW-0460">Magnesium</keyword>
<comment type="similarity">
    <text evidence="15">Belongs to the cation transport ATPase (P-type) (TC 3.A.3) family.</text>
</comment>
<dbReference type="FunFam" id="1.20.1110.10:FF:000065">
    <property type="entry name" value="Sarcoplasmic/endoplasmic reticulum calcium ATPase 1"/>
    <property type="match status" value="1"/>
</dbReference>
<dbReference type="SFLD" id="SFLDS00003">
    <property type="entry name" value="Haloacid_Dehalogenase"/>
    <property type="match status" value="1"/>
</dbReference>
<dbReference type="InterPro" id="IPR023298">
    <property type="entry name" value="ATPase_P-typ_TM_dom_sf"/>
</dbReference>
<keyword evidence="4" id="KW-0597">Phosphoprotein</keyword>
<keyword evidence="11" id="KW-1278">Translocase</keyword>
<organism evidence="19">
    <name type="scientific">Heterosigma akashiwo</name>
    <name type="common">Chromophytic alga</name>
    <name type="synonym">Heterosigma carterae</name>
    <dbReference type="NCBI Taxonomy" id="2829"/>
    <lineage>
        <taxon>Eukaryota</taxon>
        <taxon>Sar</taxon>
        <taxon>Stramenopiles</taxon>
        <taxon>Ochrophyta</taxon>
        <taxon>Raphidophyceae</taxon>
        <taxon>Chattonellales</taxon>
        <taxon>Chattonellaceae</taxon>
        <taxon>Heterosigma</taxon>
    </lineage>
</organism>
<dbReference type="PRINTS" id="PR00119">
    <property type="entry name" value="CATATPASE"/>
</dbReference>
<keyword evidence="9" id="KW-0067">ATP-binding</keyword>
<evidence type="ECO:0000256" key="4">
    <source>
        <dbReference type="ARBA" id="ARBA00022553"/>
    </source>
</evidence>
<evidence type="ECO:0000256" key="13">
    <source>
        <dbReference type="ARBA" id="ARBA00023065"/>
    </source>
</evidence>
<keyword evidence="5" id="KW-0109">Calcium transport</keyword>
<gene>
    <name evidence="19" type="ORF">HAKA00212_LOCUS16799</name>
</gene>
<dbReference type="SUPFAM" id="SSF56784">
    <property type="entry name" value="HAD-like"/>
    <property type="match status" value="1"/>
</dbReference>
<dbReference type="FunFam" id="3.40.50.1000:FF:000083">
    <property type="entry name" value="Sodium/potassium-transporting ATPase subunit alpha"/>
    <property type="match status" value="1"/>
</dbReference>
<evidence type="ECO:0000256" key="16">
    <source>
        <dbReference type="SAM" id="Phobius"/>
    </source>
</evidence>
<feature type="transmembrane region" description="Helical" evidence="16">
    <location>
        <begin position="160"/>
        <end position="179"/>
    </location>
</feature>
<dbReference type="Pfam" id="PF13246">
    <property type="entry name" value="Cation_ATPase"/>
    <property type="match status" value="1"/>
</dbReference>
<keyword evidence="7" id="KW-0547">Nucleotide-binding</keyword>
<dbReference type="SUPFAM" id="SSF81653">
    <property type="entry name" value="Calcium ATPase, transduction domain A"/>
    <property type="match status" value="1"/>
</dbReference>
<keyword evidence="13" id="KW-0406">Ion transport</keyword>
<keyword evidence="17" id="KW-0732">Signal</keyword>
<evidence type="ECO:0000256" key="10">
    <source>
        <dbReference type="ARBA" id="ARBA00022842"/>
    </source>
</evidence>
<dbReference type="Pfam" id="PF00689">
    <property type="entry name" value="Cation_ATPase_C"/>
    <property type="match status" value="1"/>
</dbReference>
<dbReference type="FunFam" id="1.20.1110.10:FF:000037">
    <property type="entry name" value="Calcium-transporting ATPase, putative"/>
    <property type="match status" value="1"/>
</dbReference>
<dbReference type="GO" id="GO:0016887">
    <property type="term" value="F:ATP hydrolysis activity"/>
    <property type="evidence" value="ECO:0007669"/>
    <property type="project" value="InterPro"/>
</dbReference>
<feature type="domain" description="Cation-transporting P-type ATPase N-terminal" evidence="18">
    <location>
        <begin position="78"/>
        <end position="152"/>
    </location>
</feature>
<dbReference type="InterPro" id="IPR023214">
    <property type="entry name" value="HAD_sf"/>
</dbReference>
<reference evidence="19" key="1">
    <citation type="submission" date="2021-01" db="EMBL/GenBank/DDBJ databases">
        <authorList>
            <person name="Corre E."/>
            <person name="Pelletier E."/>
            <person name="Niang G."/>
            <person name="Scheremetjew M."/>
            <person name="Finn R."/>
            <person name="Kale V."/>
            <person name="Holt S."/>
            <person name="Cochrane G."/>
            <person name="Meng A."/>
            <person name="Brown T."/>
            <person name="Cohen L."/>
        </authorList>
    </citation>
    <scope>NUCLEOTIDE SEQUENCE</scope>
    <source>
        <strain evidence="19">CCMP3107</strain>
    </source>
</reference>
<feature type="transmembrane region" description="Helical" evidence="16">
    <location>
        <begin position="1056"/>
        <end position="1074"/>
    </location>
</feature>
<evidence type="ECO:0000256" key="14">
    <source>
        <dbReference type="ARBA" id="ARBA00023136"/>
    </source>
</evidence>
<evidence type="ECO:0000256" key="11">
    <source>
        <dbReference type="ARBA" id="ARBA00022967"/>
    </source>
</evidence>
<dbReference type="SMART" id="SM00831">
    <property type="entry name" value="Cation_ATPase_N"/>
    <property type="match status" value="1"/>
</dbReference>
<keyword evidence="8" id="KW-0106">Calcium</keyword>
<feature type="chain" id="PRO_5030160754" description="P-type Ca(2+) transporter" evidence="17">
    <location>
        <begin position="27"/>
        <end position="1099"/>
    </location>
</feature>
<evidence type="ECO:0000256" key="12">
    <source>
        <dbReference type="ARBA" id="ARBA00022989"/>
    </source>
</evidence>
<feature type="transmembrane region" description="Helical" evidence="16">
    <location>
        <begin position="840"/>
        <end position="863"/>
    </location>
</feature>
<evidence type="ECO:0000256" key="7">
    <source>
        <dbReference type="ARBA" id="ARBA00022741"/>
    </source>
</evidence>
<dbReference type="FunFam" id="2.70.150.10:FF:000014">
    <property type="entry name" value="Calcium-transporting ATPase, putative"/>
    <property type="match status" value="1"/>
</dbReference>
<dbReference type="SUPFAM" id="SSF81665">
    <property type="entry name" value="Calcium ATPase, transmembrane domain M"/>
    <property type="match status" value="1"/>
</dbReference>
<evidence type="ECO:0000256" key="1">
    <source>
        <dbReference type="ARBA" id="ARBA00004141"/>
    </source>
</evidence>
<dbReference type="Gene3D" id="1.20.1110.10">
    <property type="entry name" value="Calcium-transporting ATPase, transmembrane domain"/>
    <property type="match status" value="1"/>
</dbReference>
<dbReference type="GO" id="GO:0016020">
    <property type="term" value="C:membrane"/>
    <property type="evidence" value="ECO:0007669"/>
    <property type="project" value="UniProtKB-SubCell"/>
</dbReference>
<feature type="transmembrane region" description="Helical" evidence="16">
    <location>
        <begin position="328"/>
        <end position="346"/>
    </location>
</feature>
<dbReference type="GO" id="GO:0005524">
    <property type="term" value="F:ATP binding"/>
    <property type="evidence" value="ECO:0007669"/>
    <property type="project" value="UniProtKB-KW"/>
</dbReference>
<dbReference type="Gene3D" id="2.70.150.10">
    <property type="entry name" value="Calcium-transporting ATPase, cytoplasmic transduction domain A"/>
    <property type="match status" value="1"/>
</dbReference>
<protein>
    <recommendedName>
        <fullName evidence="2">P-type Ca(2+) transporter</fullName>
        <ecNumber evidence="2">7.2.2.10</ecNumber>
    </recommendedName>
</protein>
<evidence type="ECO:0000256" key="15">
    <source>
        <dbReference type="ARBA" id="ARBA00038148"/>
    </source>
</evidence>
<dbReference type="EMBL" id="HBIU01036535">
    <property type="protein sequence ID" value="CAE0638022.1"/>
    <property type="molecule type" value="Transcribed_RNA"/>
</dbReference>
<feature type="signal peptide" evidence="17">
    <location>
        <begin position="1"/>
        <end position="26"/>
    </location>
</feature>
<keyword evidence="14 16" id="KW-0472">Membrane</keyword>
<evidence type="ECO:0000256" key="2">
    <source>
        <dbReference type="ARBA" id="ARBA00012790"/>
    </source>
</evidence>
<evidence type="ECO:0000256" key="5">
    <source>
        <dbReference type="ARBA" id="ARBA00022568"/>
    </source>
</evidence>
<evidence type="ECO:0000256" key="6">
    <source>
        <dbReference type="ARBA" id="ARBA00022692"/>
    </source>
</evidence>
<feature type="transmembrane region" description="Helical" evidence="16">
    <location>
        <begin position="136"/>
        <end position="153"/>
    </location>
</feature>
<dbReference type="InterPro" id="IPR023299">
    <property type="entry name" value="ATPase_P-typ_cyto_dom_N"/>
</dbReference>
<dbReference type="InterPro" id="IPR036412">
    <property type="entry name" value="HAD-like_sf"/>
</dbReference>
<evidence type="ECO:0000256" key="9">
    <source>
        <dbReference type="ARBA" id="ARBA00022840"/>
    </source>
</evidence>
<dbReference type="Pfam" id="PF00690">
    <property type="entry name" value="Cation_ATPase_N"/>
    <property type="match status" value="1"/>
</dbReference>
<evidence type="ECO:0000313" key="19">
    <source>
        <dbReference type="EMBL" id="CAE0638022.1"/>
    </source>
</evidence>
<dbReference type="FunFam" id="3.40.1110.10:FF:000003">
    <property type="entry name" value="Calcium-transporting ATPase"/>
    <property type="match status" value="1"/>
</dbReference>
<dbReference type="SFLD" id="SFLDF00027">
    <property type="entry name" value="p-type_atpase"/>
    <property type="match status" value="1"/>
</dbReference>
<dbReference type="Gene3D" id="3.40.50.1000">
    <property type="entry name" value="HAD superfamily/HAD-like"/>
    <property type="match status" value="1"/>
</dbReference>
<name>A0A6V1P7M5_HETAK</name>
<keyword evidence="6 16" id="KW-0812">Transmembrane</keyword>
<dbReference type="NCBIfam" id="TIGR01494">
    <property type="entry name" value="ATPase_P-type"/>
    <property type="match status" value="2"/>
</dbReference>
<dbReference type="PROSITE" id="PS00154">
    <property type="entry name" value="ATPASE_E1_E2"/>
    <property type="match status" value="1"/>
</dbReference>
<dbReference type="Gene3D" id="3.40.1110.10">
    <property type="entry name" value="Calcium-transporting ATPase, cytoplasmic domain N"/>
    <property type="match status" value="1"/>
</dbReference>
<dbReference type="InterPro" id="IPR001757">
    <property type="entry name" value="P_typ_ATPase"/>
</dbReference>
<feature type="transmembrane region" description="Helical" evidence="16">
    <location>
        <begin position="914"/>
        <end position="937"/>
    </location>
</feature>
<dbReference type="SFLD" id="SFLDG00002">
    <property type="entry name" value="C1.7:_P-type_atpase_like"/>
    <property type="match status" value="1"/>
</dbReference>
<dbReference type="AlphaFoldDB" id="A0A6V1P7M5"/>
<dbReference type="InterPro" id="IPR018303">
    <property type="entry name" value="ATPase_P-typ_P_site"/>
</dbReference>
<evidence type="ECO:0000256" key="3">
    <source>
        <dbReference type="ARBA" id="ARBA00022448"/>
    </source>
</evidence>
<sequence length="1099" mass="117953">MTRNNSIKRLLLLGLLVASSFQISHGVSQSPFNKLVQRIGSLPARSSHPLASRLFAKGGDAAVAAQLESDLKTLTTGSPHSMTREECLAFYGVNEDDGLTTEVAEERLKIYGRNELTAAEATPLWKLVLEQFEDRLVQILLVVAVMSAVLATLEGEEGGFIEPGVIFAILILNAIVGVWQSKSAEDSLEALKRLQPEVATALRGGQWLGELPAQELVPGDVIFVRVGDKVPADARLLGLKTTTFKVDEGSLTGESVTVSKSTEPVEADAPIQGKANMIFSGTMVTNGGAFAVVTATGMSTEIGKIQEGVQEAKEDAEKTPLAQKLDDFGNQLTLVIGIICVAVWGISIPKFDSPIFGGWVKGAIYYAKVAVALGVAAIPEGLPAVITLCLSLGTRRMAARNVIVRKLPSVETLGCTTVICTDKTGTLTTNQMTAVALVTPDQGAYGPGLAEYAVEGVSYNPAGQVVDLKPGAMAQEGLKDLARVMALCNDANVDFVGEGGFQHRGEPTEAALRVLVEKLGVDGLPRPDAAQDPALACKQANQHWEAEYKKMATLEFSRDRKSMSVLVRGADGANRLFVKGAPEMLLDRCSRVRLPSGEVVPLNASYRRQILEKNTEMATRPLRCLALAVKEAEDLGALADLDLEAGGADAAAHPLLNDPKHFAGIEQGLTFVGLAGIKDPARPEVAEAINVCARAGIRVIVITGDSKDTAIAIARDCNIFGADEDVTDRAFVGRDFFKLPEEAQQEKLRTGNLLFCRTEPADKQKLVKMLAKLDEVPAMTGDGVNDAPALQQAAIGVAMGITGTEVAKEAADMVLADDNFATIVNAVEEGRCIYNNMQSFICFLISCNLGEIATIFFSTMLGLPEPLTPLHLLWVNLVTDGPPATALGFNPPDPDAMYRPPRAKDEPIMTRWMFTRYCLTGLYVGCATVGAFIWWYLAHGVSLSQMTHWGQCTSWGAFHPDYVEGFDVVGDPCSIFTTAKAVPQTMALSVLVTMEMLKALAAISVENSLLKVQPWSNKWLMLGVAVPFALHVSVLYSPVLNKIFGTAPLSADEWKVVFAFSLPVLLVEEVLKFVGRRINKAKMEERMAQINAAKAASSK</sequence>
<dbReference type="SUPFAM" id="SSF81660">
    <property type="entry name" value="Metal cation-transporting ATPase, ATP-binding domain N"/>
    <property type="match status" value="1"/>
</dbReference>
<dbReference type="EC" id="7.2.2.10" evidence="2"/>
<evidence type="ECO:0000259" key="18">
    <source>
        <dbReference type="SMART" id="SM00831"/>
    </source>
</evidence>